<dbReference type="GO" id="GO:0004674">
    <property type="term" value="F:protein serine/threonine kinase activity"/>
    <property type="evidence" value="ECO:0007669"/>
    <property type="project" value="TreeGrafter"/>
</dbReference>
<dbReference type="Gene3D" id="1.10.510.10">
    <property type="entry name" value="Transferase(Phosphotransferase) domain 1"/>
    <property type="match status" value="1"/>
</dbReference>
<dbReference type="InterPro" id="IPR051681">
    <property type="entry name" value="Ser/Thr_Kinases-Pseudokinases"/>
</dbReference>
<evidence type="ECO:0000313" key="3">
    <source>
        <dbReference type="Proteomes" id="UP000218334"/>
    </source>
</evidence>
<protein>
    <submittedName>
        <fullName evidence="2">Kinase-like protein</fullName>
    </submittedName>
</protein>
<name>A0A2H3AJA4_9AGAR</name>
<keyword evidence="3" id="KW-1185">Reference proteome</keyword>
<dbReference type="InterPro" id="IPR000719">
    <property type="entry name" value="Prot_kinase_dom"/>
</dbReference>
<proteinExistence type="predicted"/>
<dbReference type="PANTHER" id="PTHR44329">
    <property type="entry name" value="SERINE/THREONINE-PROTEIN KINASE TNNI3K-RELATED"/>
    <property type="match status" value="1"/>
</dbReference>
<dbReference type="PROSITE" id="PS50011">
    <property type="entry name" value="PROTEIN_KINASE_DOM"/>
    <property type="match status" value="1"/>
</dbReference>
<dbReference type="GO" id="GO:0005524">
    <property type="term" value="F:ATP binding"/>
    <property type="evidence" value="ECO:0007669"/>
    <property type="project" value="InterPro"/>
</dbReference>
<gene>
    <name evidence="2" type="ORF">ARMSODRAFT_1032861</name>
</gene>
<dbReference type="InterPro" id="IPR001245">
    <property type="entry name" value="Ser-Thr/Tyr_kinase_cat_dom"/>
</dbReference>
<dbReference type="AlphaFoldDB" id="A0A2H3AJA4"/>
<dbReference type="PROSITE" id="PS00109">
    <property type="entry name" value="PROTEIN_KINASE_TYR"/>
    <property type="match status" value="1"/>
</dbReference>
<keyword evidence="2" id="KW-0808">Transferase</keyword>
<accession>A0A2H3AJA4</accession>
<reference evidence="3" key="1">
    <citation type="journal article" date="2017" name="Nat. Ecol. Evol.">
        <title>Genome expansion and lineage-specific genetic innovations in the forest pathogenic fungi Armillaria.</title>
        <authorList>
            <person name="Sipos G."/>
            <person name="Prasanna A.N."/>
            <person name="Walter M.C."/>
            <person name="O'Connor E."/>
            <person name="Balint B."/>
            <person name="Krizsan K."/>
            <person name="Kiss B."/>
            <person name="Hess J."/>
            <person name="Varga T."/>
            <person name="Slot J."/>
            <person name="Riley R."/>
            <person name="Boka B."/>
            <person name="Rigling D."/>
            <person name="Barry K."/>
            <person name="Lee J."/>
            <person name="Mihaltcheva S."/>
            <person name="LaButti K."/>
            <person name="Lipzen A."/>
            <person name="Waldron R."/>
            <person name="Moloney N.M."/>
            <person name="Sperisen C."/>
            <person name="Kredics L."/>
            <person name="Vagvoelgyi C."/>
            <person name="Patrignani A."/>
            <person name="Fitzpatrick D."/>
            <person name="Nagy I."/>
            <person name="Doyle S."/>
            <person name="Anderson J.B."/>
            <person name="Grigoriev I.V."/>
            <person name="Gueldener U."/>
            <person name="Muensterkoetter M."/>
            <person name="Nagy L.G."/>
        </authorList>
    </citation>
    <scope>NUCLEOTIDE SEQUENCE [LARGE SCALE GENOMIC DNA]</scope>
    <source>
        <strain evidence="3">28-4</strain>
    </source>
</reference>
<evidence type="ECO:0000313" key="2">
    <source>
        <dbReference type="EMBL" id="PBK59029.1"/>
    </source>
</evidence>
<feature type="domain" description="Protein kinase" evidence="1">
    <location>
        <begin position="24"/>
        <end position="249"/>
    </location>
</feature>
<dbReference type="SUPFAM" id="SSF56112">
    <property type="entry name" value="Protein kinase-like (PK-like)"/>
    <property type="match status" value="1"/>
</dbReference>
<dbReference type="Pfam" id="PF07714">
    <property type="entry name" value="PK_Tyr_Ser-Thr"/>
    <property type="match status" value="1"/>
</dbReference>
<dbReference type="Proteomes" id="UP000218334">
    <property type="component" value="Unassembled WGS sequence"/>
</dbReference>
<organism evidence="2 3">
    <name type="scientific">Armillaria solidipes</name>
    <dbReference type="NCBI Taxonomy" id="1076256"/>
    <lineage>
        <taxon>Eukaryota</taxon>
        <taxon>Fungi</taxon>
        <taxon>Dikarya</taxon>
        <taxon>Basidiomycota</taxon>
        <taxon>Agaricomycotina</taxon>
        <taxon>Agaricomycetes</taxon>
        <taxon>Agaricomycetidae</taxon>
        <taxon>Agaricales</taxon>
        <taxon>Marasmiineae</taxon>
        <taxon>Physalacriaceae</taxon>
        <taxon>Armillaria</taxon>
    </lineage>
</organism>
<keyword evidence="2" id="KW-0418">Kinase</keyword>
<dbReference type="InterPro" id="IPR008266">
    <property type="entry name" value="Tyr_kinase_AS"/>
</dbReference>
<evidence type="ECO:0000259" key="1">
    <source>
        <dbReference type="PROSITE" id="PS50011"/>
    </source>
</evidence>
<dbReference type="EMBL" id="KZ293515">
    <property type="protein sequence ID" value="PBK59029.1"/>
    <property type="molecule type" value="Genomic_DNA"/>
</dbReference>
<dbReference type="InterPro" id="IPR011009">
    <property type="entry name" value="Kinase-like_dom_sf"/>
</dbReference>
<sequence length="249" mass="28244">MKSLRALSEERDIFPESFQCANIIKKGELPFSGGGSAVSAGRLDPFMSLNKRFSYMQDVWKGEMDGRPVCLKVLRIFTSRNQVEKLLKQLRREAIVWRQLRHENILPFLGVNSSYFIPSYCFISPWMQNGSLISFLELHPDHDRLQCVRDIANAVEFMHSLDPQVIHGDIRGCNILVTEYSRCCLADFGASIITSTMAPSTATMSHNSTPWMAPELLEYSSKLYDQSLLTGRDVYAFGCTIVEVNIFVV</sequence>